<dbReference type="Proteomes" id="UP001221757">
    <property type="component" value="Unassembled WGS sequence"/>
</dbReference>
<comment type="caution">
    <text evidence="3">The sequence shown here is derived from an EMBL/GenBank/DDBJ whole genome shotgun (WGS) entry which is preliminary data.</text>
</comment>
<dbReference type="AlphaFoldDB" id="A0AAD7M9U6"/>
<evidence type="ECO:0000256" key="1">
    <source>
        <dbReference type="SAM" id="MobiDB-lite"/>
    </source>
</evidence>
<evidence type="ECO:0000313" key="3">
    <source>
        <dbReference type="EMBL" id="KAJ7706947.1"/>
    </source>
</evidence>
<proteinExistence type="predicted"/>
<name>A0AAD7M9U6_MYCRO</name>
<reference evidence="3" key="1">
    <citation type="submission" date="2023-03" db="EMBL/GenBank/DDBJ databases">
        <title>Massive genome expansion in bonnet fungi (Mycena s.s.) driven by repeated elements and novel gene families across ecological guilds.</title>
        <authorList>
            <consortium name="Lawrence Berkeley National Laboratory"/>
            <person name="Harder C.B."/>
            <person name="Miyauchi S."/>
            <person name="Viragh M."/>
            <person name="Kuo A."/>
            <person name="Thoen E."/>
            <person name="Andreopoulos B."/>
            <person name="Lu D."/>
            <person name="Skrede I."/>
            <person name="Drula E."/>
            <person name="Henrissat B."/>
            <person name="Morin E."/>
            <person name="Kohler A."/>
            <person name="Barry K."/>
            <person name="LaButti K."/>
            <person name="Morin E."/>
            <person name="Salamov A."/>
            <person name="Lipzen A."/>
            <person name="Mereny Z."/>
            <person name="Hegedus B."/>
            <person name="Baldrian P."/>
            <person name="Stursova M."/>
            <person name="Weitz H."/>
            <person name="Taylor A."/>
            <person name="Grigoriev I.V."/>
            <person name="Nagy L.G."/>
            <person name="Martin F."/>
            <person name="Kauserud H."/>
        </authorList>
    </citation>
    <scope>NUCLEOTIDE SEQUENCE</scope>
    <source>
        <strain evidence="3">CBHHK067</strain>
    </source>
</reference>
<feature type="signal peptide" evidence="2">
    <location>
        <begin position="1"/>
        <end position="21"/>
    </location>
</feature>
<keyword evidence="4" id="KW-1185">Reference proteome</keyword>
<evidence type="ECO:0000313" key="4">
    <source>
        <dbReference type="Proteomes" id="UP001221757"/>
    </source>
</evidence>
<protein>
    <submittedName>
        <fullName evidence="3">Uncharacterized protein</fullName>
    </submittedName>
</protein>
<organism evidence="3 4">
    <name type="scientific">Mycena rosella</name>
    <name type="common">Pink bonnet</name>
    <name type="synonym">Agaricus rosellus</name>
    <dbReference type="NCBI Taxonomy" id="1033263"/>
    <lineage>
        <taxon>Eukaryota</taxon>
        <taxon>Fungi</taxon>
        <taxon>Dikarya</taxon>
        <taxon>Basidiomycota</taxon>
        <taxon>Agaricomycotina</taxon>
        <taxon>Agaricomycetes</taxon>
        <taxon>Agaricomycetidae</taxon>
        <taxon>Agaricales</taxon>
        <taxon>Marasmiineae</taxon>
        <taxon>Mycenaceae</taxon>
        <taxon>Mycena</taxon>
    </lineage>
</organism>
<feature type="chain" id="PRO_5041994706" evidence="2">
    <location>
        <begin position="22"/>
        <end position="212"/>
    </location>
</feature>
<keyword evidence="2" id="KW-0732">Signal</keyword>
<accession>A0AAD7M9U6</accession>
<gene>
    <name evidence="3" type="ORF">B0H17DRAFT_1325706</name>
</gene>
<sequence>MARPRLLALSLAALLLHYVAAETSLVVPLNDPQPISADVLGVDSALDRTTWVLHQGALTGTWSDQESNFPGTATLVEGTDYASLTYAAAVQEITLAAGAECAIADGLAVCVVVEDGTTSTETDPAQPFGIQGGATVAGQAAPTLGPVSGSGSGSGAPSNTQASAGSGSGSGSGPGTSGTGAPSNTQPSSFVRVRASLVLGALVGLLAVCLLA</sequence>
<dbReference type="EMBL" id="JARKIE010000006">
    <property type="protein sequence ID" value="KAJ7706947.1"/>
    <property type="molecule type" value="Genomic_DNA"/>
</dbReference>
<evidence type="ECO:0000256" key="2">
    <source>
        <dbReference type="SAM" id="SignalP"/>
    </source>
</evidence>
<feature type="compositionally biased region" description="Gly residues" evidence="1">
    <location>
        <begin position="166"/>
        <end position="178"/>
    </location>
</feature>
<feature type="region of interest" description="Disordered" evidence="1">
    <location>
        <begin position="139"/>
        <end position="186"/>
    </location>
</feature>